<sequence>MLTSYVKVLEQNNLRLTKPRIALLKCLIEHQDWHNLSQIKTHLDLANQPSTLASIYNNLRILAKLKLINIFVDPERFETYYCLRHAEHNHIYLFDEVKQQFFTLPLTDGQIKTLLETQNHTSKVKLNDFYIVARGEINND</sequence>
<organism evidence="1 2">
    <name type="scientific">Mycoplasmoides genitalium M6320</name>
    <dbReference type="NCBI Taxonomy" id="662945"/>
    <lineage>
        <taxon>Bacteria</taxon>
        <taxon>Bacillati</taxon>
        <taxon>Mycoplasmatota</taxon>
        <taxon>Mycoplasmoidales</taxon>
        <taxon>Mycoplasmoidaceae</taxon>
        <taxon>Mycoplasmoides</taxon>
    </lineage>
</organism>
<dbReference type="AlphaFoldDB" id="A0ABC7ZIW7"/>
<dbReference type="PANTHER" id="PTHR33202:SF8">
    <property type="entry name" value="PEROXIDE-RESPONSIVE REPRESSOR PERR"/>
    <property type="match status" value="1"/>
</dbReference>
<dbReference type="Gene3D" id="1.10.10.10">
    <property type="entry name" value="Winged helix-like DNA-binding domain superfamily/Winged helix DNA-binding domain"/>
    <property type="match status" value="1"/>
</dbReference>
<name>A0ABC7ZIW7_MYCGT</name>
<dbReference type="SMR" id="A0ABC7ZIW7"/>
<gene>
    <name evidence="1" type="ORF">CM1_01405</name>
</gene>
<dbReference type="KEGG" id="mgx:CM1_01405"/>
<dbReference type="SUPFAM" id="SSF46785">
    <property type="entry name" value="Winged helix' DNA-binding domain"/>
    <property type="match status" value="1"/>
</dbReference>
<proteinExistence type="predicted"/>
<dbReference type="GeneID" id="99647092"/>
<dbReference type="InterPro" id="IPR036390">
    <property type="entry name" value="WH_DNA-bd_sf"/>
</dbReference>
<dbReference type="InterPro" id="IPR036388">
    <property type="entry name" value="WH-like_DNA-bd_sf"/>
</dbReference>
<dbReference type="Proteomes" id="UP000005254">
    <property type="component" value="Chromosome"/>
</dbReference>
<evidence type="ECO:0000313" key="2">
    <source>
        <dbReference type="Proteomes" id="UP000005254"/>
    </source>
</evidence>
<dbReference type="Pfam" id="PF01475">
    <property type="entry name" value="FUR"/>
    <property type="match status" value="1"/>
</dbReference>
<evidence type="ECO:0008006" key="3">
    <source>
        <dbReference type="Google" id="ProtNLM"/>
    </source>
</evidence>
<evidence type="ECO:0000313" key="1">
    <source>
        <dbReference type="EMBL" id="AFQ04058.1"/>
    </source>
</evidence>
<accession>A0ABC7ZIW7</accession>
<dbReference type="EMBL" id="CP003772">
    <property type="protein sequence ID" value="AFQ04058.1"/>
    <property type="molecule type" value="Genomic_DNA"/>
</dbReference>
<reference evidence="1 2" key="1">
    <citation type="journal article" date="2012" name="J. Bacteriol.">
        <title>Draft Genome Sequences of Four Axenic Mycoplasma genitalium Strains Isolated from Denmark, Japan, and Australia.</title>
        <authorList>
            <person name="McGowin C.L."/>
            <person name="Ma L."/>
            <person name="Jensen J.S."/>
            <person name="Mancuso M.M."/>
            <person name="Hamasuna R."/>
            <person name="Adegboye D."/>
            <person name="Martin D.H."/>
        </authorList>
    </citation>
    <scope>NUCLEOTIDE SEQUENCE [LARGE SCALE GENOMIC DNA]</scope>
    <source>
        <strain evidence="1 2">M6320</strain>
    </source>
</reference>
<dbReference type="RefSeq" id="WP_009885773.1">
    <property type="nucleotide sequence ID" value="NC_018497.1"/>
</dbReference>
<protein>
    <recommendedName>
        <fullName evidence="3">Transcriptional repressor</fullName>
    </recommendedName>
</protein>
<dbReference type="PANTHER" id="PTHR33202">
    <property type="entry name" value="ZINC UPTAKE REGULATION PROTEIN"/>
    <property type="match status" value="1"/>
</dbReference>
<dbReference type="InterPro" id="IPR002481">
    <property type="entry name" value="FUR"/>
</dbReference>